<accession>A0A7Y9EJS0</accession>
<keyword evidence="1" id="KW-0175">Coiled coil</keyword>
<keyword evidence="3" id="KW-1185">Reference proteome</keyword>
<dbReference type="Proteomes" id="UP000529783">
    <property type="component" value="Unassembled WGS sequence"/>
</dbReference>
<evidence type="ECO:0000256" key="1">
    <source>
        <dbReference type="SAM" id="Coils"/>
    </source>
</evidence>
<protein>
    <submittedName>
        <fullName evidence="2">Uncharacterized protein</fullName>
    </submittedName>
</protein>
<evidence type="ECO:0000313" key="3">
    <source>
        <dbReference type="Proteomes" id="UP000529783"/>
    </source>
</evidence>
<dbReference type="AlphaFoldDB" id="A0A7Y9EJS0"/>
<dbReference type="EMBL" id="JACCBA010000001">
    <property type="protein sequence ID" value="NYD49080.1"/>
    <property type="molecule type" value="Genomic_DNA"/>
</dbReference>
<evidence type="ECO:0000313" key="2">
    <source>
        <dbReference type="EMBL" id="NYD49080.1"/>
    </source>
</evidence>
<gene>
    <name evidence="2" type="ORF">BJY14_005063</name>
</gene>
<name>A0A7Y9EJS0_9ACTN</name>
<sequence>MGTFGKRFLVNRSASYVALKPVPDLPGHTEQEIIVANLSGQTPAEGTKESFAHPSPGVTTVWAPAKYGLIDERPMAMLHAQGSMNRIYRHGGVFVIFAAAPFDPKYMVGERHDYSGDLDSLRARPYLADNWCLLPALRRLAVHKDTGQEMDVADNGVARRLGIDGYFDDGHFECVVKPGRGYEENWSTLATNKYGDPVAGLFTEEQEGNLNLIFIFPQLSRRRELVVELVERILPEMSPRLFPHAEGSRWTRRPEYDLPRIASLKSEITAIQEDSRTRVRQLEEKIENERQRYGFLHDLVTATGDDLVQAVIHALQTIGFHDVRDVDAEAEAAGETGPRREDLRIMDAPMPVLVEVKGITGKPKEVNALQVAKYIAPRMKEWGRTDIHGLAIVNHQRNLPALDREHEHVFQSDVLTTAKEQDLTLLTTWDLFRLVRGFISNDWRHEDVAELFVTSGRMCPLPAHYKPIGYVDGYWAKASALGLRLQSGPLHVGDRIAYELPVDFVEESVTSLRINDRQVNAANAGDRVGIMTKLNQHEARKGVRVYRVELDPPTHAASRKGSTA</sequence>
<dbReference type="RefSeq" id="WP_179845879.1">
    <property type="nucleotide sequence ID" value="NZ_JACCBA010000001.1"/>
</dbReference>
<feature type="coiled-coil region" evidence="1">
    <location>
        <begin position="272"/>
        <end position="299"/>
    </location>
</feature>
<reference evidence="2 3" key="1">
    <citation type="submission" date="2020-07" db="EMBL/GenBank/DDBJ databases">
        <title>Sequencing the genomes of 1000 actinobacteria strains.</title>
        <authorList>
            <person name="Klenk H.-P."/>
        </authorList>
    </citation>
    <scope>NUCLEOTIDE SEQUENCE [LARGE SCALE GENOMIC DNA]</scope>
    <source>
        <strain evidence="2 3">DSM 40398</strain>
    </source>
</reference>
<organism evidence="2 3">
    <name type="scientific">Actinomadura luteofluorescens</name>
    <dbReference type="NCBI Taxonomy" id="46163"/>
    <lineage>
        <taxon>Bacteria</taxon>
        <taxon>Bacillati</taxon>
        <taxon>Actinomycetota</taxon>
        <taxon>Actinomycetes</taxon>
        <taxon>Streptosporangiales</taxon>
        <taxon>Thermomonosporaceae</taxon>
        <taxon>Actinomadura</taxon>
    </lineage>
</organism>
<proteinExistence type="predicted"/>
<comment type="caution">
    <text evidence="2">The sequence shown here is derived from an EMBL/GenBank/DDBJ whole genome shotgun (WGS) entry which is preliminary data.</text>
</comment>